<accession>A0A409WRU2</accession>
<evidence type="ECO:0000256" key="11">
    <source>
        <dbReference type="ARBA" id="ARBA00023316"/>
    </source>
</evidence>
<dbReference type="FunFam" id="3.20.20.80:FF:000033">
    <property type="entry name" value="Glucan 1,3-beta-glucosidase A"/>
    <property type="match status" value="1"/>
</dbReference>
<gene>
    <name evidence="19" type="ORF">CVT26_010353</name>
</gene>
<evidence type="ECO:0000256" key="5">
    <source>
        <dbReference type="ARBA" id="ARBA00022801"/>
    </source>
</evidence>
<feature type="domain" description="Glycoside hydrolase family 5" evidence="18">
    <location>
        <begin position="319"/>
        <end position="543"/>
    </location>
</feature>
<evidence type="ECO:0000256" key="17">
    <source>
        <dbReference type="SAM" id="Phobius"/>
    </source>
</evidence>
<keyword evidence="7 17" id="KW-1133">Transmembrane helix</keyword>
<evidence type="ECO:0000256" key="3">
    <source>
        <dbReference type="ARBA" id="ARBA00022475"/>
    </source>
</evidence>
<evidence type="ECO:0000256" key="1">
    <source>
        <dbReference type="ARBA" id="ARBA00004401"/>
    </source>
</evidence>
<protein>
    <recommendedName>
        <fullName evidence="14">glucan 1,3-beta-glucosidase</fullName>
        <ecNumber evidence="14">3.2.1.58</ecNumber>
    </recommendedName>
    <alternativeName>
        <fullName evidence="15">Exo-1,3-beta-glucanase D</fullName>
    </alternativeName>
</protein>
<keyword evidence="10" id="KW-0326">Glycosidase</keyword>
<dbReference type="Proteomes" id="UP000284706">
    <property type="component" value="Unassembled WGS sequence"/>
</dbReference>
<keyword evidence="8 17" id="KW-0472">Membrane</keyword>
<dbReference type="SUPFAM" id="SSF51445">
    <property type="entry name" value="(Trans)glycosidases"/>
    <property type="match status" value="1"/>
</dbReference>
<dbReference type="InParanoid" id="A0A409WRU2"/>
<comment type="similarity">
    <text evidence="2">Belongs to the glycosyl hydrolase 5 (cellulase A) family.</text>
</comment>
<dbReference type="AlphaFoldDB" id="A0A409WRU2"/>
<dbReference type="InterPro" id="IPR001547">
    <property type="entry name" value="Glyco_hydro_5"/>
</dbReference>
<comment type="caution">
    <text evidence="19">The sequence shown here is derived from an EMBL/GenBank/DDBJ whole genome shotgun (WGS) entry which is preliminary data.</text>
</comment>
<keyword evidence="4 17" id="KW-0812">Transmembrane</keyword>
<dbReference type="EMBL" id="NHYE01004891">
    <property type="protein sequence ID" value="PPQ81196.1"/>
    <property type="molecule type" value="Genomic_DNA"/>
</dbReference>
<evidence type="ECO:0000256" key="7">
    <source>
        <dbReference type="ARBA" id="ARBA00022989"/>
    </source>
</evidence>
<feature type="compositionally biased region" description="Polar residues" evidence="16">
    <location>
        <begin position="190"/>
        <end position="211"/>
    </location>
</feature>
<dbReference type="GO" id="GO:0009986">
    <property type="term" value="C:cell surface"/>
    <property type="evidence" value="ECO:0007669"/>
    <property type="project" value="TreeGrafter"/>
</dbReference>
<dbReference type="GO" id="GO:0004338">
    <property type="term" value="F:glucan exo-1,3-beta-glucosidase activity"/>
    <property type="evidence" value="ECO:0007669"/>
    <property type="project" value="UniProtKB-EC"/>
</dbReference>
<evidence type="ECO:0000256" key="4">
    <source>
        <dbReference type="ARBA" id="ARBA00022692"/>
    </source>
</evidence>
<evidence type="ECO:0000313" key="19">
    <source>
        <dbReference type="EMBL" id="PPQ81196.1"/>
    </source>
</evidence>
<dbReference type="InterPro" id="IPR050386">
    <property type="entry name" value="Glycosyl_hydrolase_5"/>
</dbReference>
<dbReference type="Gene3D" id="3.20.20.80">
    <property type="entry name" value="Glycosidases"/>
    <property type="match status" value="1"/>
</dbReference>
<dbReference type="GO" id="GO:0005576">
    <property type="term" value="C:extracellular region"/>
    <property type="evidence" value="ECO:0007669"/>
    <property type="project" value="TreeGrafter"/>
</dbReference>
<keyword evidence="11" id="KW-0961">Cell wall biogenesis/degradation</keyword>
<evidence type="ECO:0000256" key="10">
    <source>
        <dbReference type="ARBA" id="ARBA00023295"/>
    </source>
</evidence>
<comment type="subcellular location">
    <subcellularLocation>
        <location evidence="1">Cell membrane</location>
        <topology evidence="1">Single-pass type II membrane protein</topology>
    </subcellularLocation>
</comment>
<evidence type="ECO:0000256" key="6">
    <source>
        <dbReference type="ARBA" id="ARBA00022968"/>
    </source>
</evidence>
<keyword evidence="5" id="KW-0378">Hydrolase</keyword>
<evidence type="ECO:0000256" key="13">
    <source>
        <dbReference type="ARBA" id="ARBA00037126"/>
    </source>
</evidence>
<dbReference type="STRING" id="231916.A0A409WRU2"/>
<evidence type="ECO:0000259" key="18">
    <source>
        <dbReference type="Pfam" id="PF00150"/>
    </source>
</evidence>
<proteinExistence type="inferred from homology"/>
<dbReference type="OrthoDB" id="62120at2759"/>
<evidence type="ECO:0000256" key="2">
    <source>
        <dbReference type="ARBA" id="ARBA00005641"/>
    </source>
</evidence>
<keyword evidence="9" id="KW-0325">Glycoprotein</keyword>
<keyword evidence="20" id="KW-1185">Reference proteome</keyword>
<dbReference type="FunCoup" id="A0A409WRU2">
    <property type="interactions" value="22"/>
</dbReference>
<evidence type="ECO:0000256" key="8">
    <source>
        <dbReference type="ARBA" id="ARBA00023136"/>
    </source>
</evidence>
<dbReference type="GO" id="GO:0071555">
    <property type="term" value="P:cell wall organization"/>
    <property type="evidence" value="ECO:0007669"/>
    <property type="project" value="UniProtKB-KW"/>
</dbReference>
<evidence type="ECO:0000256" key="9">
    <source>
        <dbReference type="ARBA" id="ARBA00023180"/>
    </source>
</evidence>
<evidence type="ECO:0000256" key="12">
    <source>
        <dbReference type="ARBA" id="ARBA00036824"/>
    </source>
</evidence>
<feature type="region of interest" description="Disordered" evidence="16">
    <location>
        <begin position="189"/>
        <end position="213"/>
    </location>
</feature>
<evidence type="ECO:0000256" key="14">
    <source>
        <dbReference type="ARBA" id="ARBA00038929"/>
    </source>
</evidence>
<evidence type="ECO:0000313" key="20">
    <source>
        <dbReference type="Proteomes" id="UP000284706"/>
    </source>
</evidence>
<organism evidence="19 20">
    <name type="scientific">Gymnopilus dilepis</name>
    <dbReference type="NCBI Taxonomy" id="231916"/>
    <lineage>
        <taxon>Eukaryota</taxon>
        <taxon>Fungi</taxon>
        <taxon>Dikarya</taxon>
        <taxon>Basidiomycota</taxon>
        <taxon>Agaricomycotina</taxon>
        <taxon>Agaricomycetes</taxon>
        <taxon>Agaricomycetidae</taxon>
        <taxon>Agaricales</taxon>
        <taxon>Agaricineae</taxon>
        <taxon>Hymenogastraceae</taxon>
        <taxon>Gymnopilus</taxon>
    </lineage>
</organism>
<evidence type="ECO:0000256" key="15">
    <source>
        <dbReference type="ARBA" id="ARBA00041260"/>
    </source>
</evidence>
<comment type="catalytic activity">
    <reaction evidence="12">
        <text>Successive hydrolysis of beta-D-glucose units from the non-reducing ends of (1-&gt;3)-beta-D-glucans, releasing alpha-glucose.</text>
        <dbReference type="EC" id="3.2.1.58"/>
    </reaction>
</comment>
<feature type="transmembrane region" description="Helical" evidence="17">
    <location>
        <begin position="159"/>
        <end position="183"/>
    </location>
</feature>
<dbReference type="GO" id="GO:0005886">
    <property type="term" value="C:plasma membrane"/>
    <property type="evidence" value="ECO:0007669"/>
    <property type="project" value="UniProtKB-SubCell"/>
</dbReference>
<sequence>MSNNDQSRNIPYDPLPLTNDDTSTNALYNAPPSPEPRLSAFHTPQLAPTDLGPDDHVFAAGAAQPRFLGAALYDGPGTPGLRDSFASSNHTFQSSEYNSSIYALNAQGSGRFDGSYRDDPQENFYGEHGVPMSPVTSSGRVLEKKRATYAPPKAKSRRIIILVAVVILIVIAIAVFIPIYFVISKRSSRATDGSQPSSESEAGPSATSTVPKQKVAVTGGDGSLITMEDGTTFTYRNPFGGFWYWDENDPFNNGAKAQSWTPALNETFNYGIDKIRGVNFGGWLNTEPFISPALYEKYLNNSTPAVDEWTLSLAMAADTASGGLNQLETHYKTFITEQDFAEVAGAGLNFIRIPIGYWAIEVRQGEPFLPKVSWTCVSFVTMFVIDSEFARRYFLKAIKWARKYGLRINLDLHALPGSQNGWNHSGRLGTVGFLNGPMGYANAQRSLDYIRIIAEFISQPQYKDVVAIFGIVNEPQGSTIGQDVLSKFYMEAYSIIRSAGGTGQGNGPYISLHDAFFPRSSWANVIPNADRLTLDSHPYLCFNGQSSAPMSSYATTPCTTWGGVVNTSMSAFGLTNAGEFSNAVTDCGLFLNGVNLGTRYEGTYPGNWPVVGDCSVWTDWQNYDSATKQAIHQFALASMDALQNYFFWTWKIGNSSVSGKVETPAWSYQLGLQNGWMPTDPRQATGVCGNSNPWTPPLLSWQTGGAGAGEIPPSATSSLAWPPATLSTGGAISSLPSYTPTGPIPTLPVPTFSAAGSTSVINAGSGWQNPSDTQGVNVPIPTCTYLDPWVDPGTAPPSPLCAGGAVRRAMSQPMITLS</sequence>
<name>A0A409WRU2_9AGAR</name>
<dbReference type="Pfam" id="PF00150">
    <property type="entry name" value="Cellulase"/>
    <property type="match status" value="1"/>
</dbReference>
<evidence type="ECO:0000256" key="16">
    <source>
        <dbReference type="SAM" id="MobiDB-lite"/>
    </source>
</evidence>
<dbReference type="PANTHER" id="PTHR31297">
    <property type="entry name" value="GLUCAN ENDO-1,6-BETA-GLUCOSIDASE B"/>
    <property type="match status" value="1"/>
</dbReference>
<keyword evidence="6" id="KW-0735">Signal-anchor</keyword>
<feature type="region of interest" description="Disordered" evidence="16">
    <location>
        <begin position="1"/>
        <end position="39"/>
    </location>
</feature>
<keyword evidence="3" id="KW-1003">Cell membrane</keyword>
<dbReference type="InterPro" id="IPR017853">
    <property type="entry name" value="GH"/>
</dbReference>
<dbReference type="PANTHER" id="PTHR31297:SF34">
    <property type="entry name" value="GLUCAN 1,3-BETA-GLUCOSIDASE 2"/>
    <property type="match status" value="1"/>
</dbReference>
<dbReference type="EC" id="3.2.1.58" evidence="14"/>
<reference evidence="19 20" key="1">
    <citation type="journal article" date="2018" name="Evol. Lett.">
        <title>Horizontal gene cluster transfer increased hallucinogenic mushroom diversity.</title>
        <authorList>
            <person name="Reynolds H.T."/>
            <person name="Vijayakumar V."/>
            <person name="Gluck-Thaler E."/>
            <person name="Korotkin H.B."/>
            <person name="Matheny P.B."/>
            <person name="Slot J.C."/>
        </authorList>
    </citation>
    <scope>NUCLEOTIDE SEQUENCE [LARGE SCALE GENOMIC DNA]</scope>
    <source>
        <strain evidence="19 20">SRW20</strain>
    </source>
</reference>
<comment type="function">
    <text evidence="13">Glucosidase involved in the degradation of cellulosic biomass. Active on lichenan.</text>
</comment>
<dbReference type="GO" id="GO:0009251">
    <property type="term" value="P:glucan catabolic process"/>
    <property type="evidence" value="ECO:0007669"/>
    <property type="project" value="TreeGrafter"/>
</dbReference>